<dbReference type="Proteomes" id="UP000002630">
    <property type="component" value="Linkage Group LG10"/>
</dbReference>
<dbReference type="AlphaFoldDB" id="D7G900"/>
<feature type="compositionally biased region" description="Polar residues" evidence="1">
    <location>
        <begin position="166"/>
        <end position="178"/>
    </location>
</feature>
<reference evidence="2 3" key="1">
    <citation type="journal article" date="2010" name="Nature">
        <title>The Ectocarpus genome and the independent evolution of multicellularity in brown algae.</title>
        <authorList>
            <person name="Cock J.M."/>
            <person name="Sterck L."/>
            <person name="Rouze P."/>
            <person name="Scornet D."/>
            <person name="Allen A.E."/>
            <person name="Amoutzias G."/>
            <person name="Anthouard V."/>
            <person name="Artiguenave F."/>
            <person name="Aury J.M."/>
            <person name="Badger J.H."/>
            <person name="Beszteri B."/>
            <person name="Billiau K."/>
            <person name="Bonnet E."/>
            <person name="Bothwell J.H."/>
            <person name="Bowler C."/>
            <person name="Boyen C."/>
            <person name="Brownlee C."/>
            <person name="Carrano C.J."/>
            <person name="Charrier B."/>
            <person name="Cho G.Y."/>
            <person name="Coelho S.M."/>
            <person name="Collen J."/>
            <person name="Corre E."/>
            <person name="Da Silva C."/>
            <person name="Delage L."/>
            <person name="Delaroque N."/>
            <person name="Dittami S.M."/>
            <person name="Doulbeau S."/>
            <person name="Elias M."/>
            <person name="Farnham G."/>
            <person name="Gachon C.M."/>
            <person name="Gschloessl B."/>
            <person name="Heesch S."/>
            <person name="Jabbari K."/>
            <person name="Jubin C."/>
            <person name="Kawai H."/>
            <person name="Kimura K."/>
            <person name="Kloareg B."/>
            <person name="Kupper F.C."/>
            <person name="Lang D."/>
            <person name="Le Bail A."/>
            <person name="Leblanc C."/>
            <person name="Lerouge P."/>
            <person name="Lohr M."/>
            <person name="Lopez P.J."/>
            <person name="Martens C."/>
            <person name="Maumus F."/>
            <person name="Michel G."/>
            <person name="Miranda-Saavedra D."/>
            <person name="Morales J."/>
            <person name="Moreau H."/>
            <person name="Motomura T."/>
            <person name="Nagasato C."/>
            <person name="Napoli C.A."/>
            <person name="Nelson D.R."/>
            <person name="Nyvall-Collen P."/>
            <person name="Peters A.F."/>
            <person name="Pommier C."/>
            <person name="Potin P."/>
            <person name="Poulain J."/>
            <person name="Quesneville H."/>
            <person name="Read B."/>
            <person name="Rensing S.A."/>
            <person name="Ritter A."/>
            <person name="Rousvoal S."/>
            <person name="Samanta M."/>
            <person name="Samson G."/>
            <person name="Schroeder D.C."/>
            <person name="Segurens B."/>
            <person name="Strittmatter M."/>
            <person name="Tonon T."/>
            <person name="Tregear J.W."/>
            <person name="Valentin K."/>
            <person name="von Dassow P."/>
            <person name="Yamagishi T."/>
            <person name="Van de Peer Y."/>
            <person name="Wincker P."/>
        </authorList>
    </citation>
    <scope>NUCLEOTIDE SEQUENCE [LARGE SCALE GENOMIC DNA]</scope>
    <source>
        <strain evidence="3">Ec32 / CCAP1310/4</strain>
    </source>
</reference>
<name>D7G900_ECTSI</name>
<dbReference type="OrthoDB" id="10356430at2759"/>
<dbReference type="EMBL" id="FN649735">
    <property type="protein sequence ID" value="CBJ28161.1"/>
    <property type="molecule type" value="Genomic_DNA"/>
</dbReference>
<protein>
    <submittedName>
        <fullName evidence="2">Uncharacterized protein</fullName>
    </submittedName>
</protein>
<dbReference type="InParanoid" id="D7G900"/>
<gene>
    <name evidence="2" type="ORF">Esi_0094_0023</name>
</gene>
<feature type="region of interest" description="Disordered" evidence="1">
    <location>
        <begin position="488"/>
        <end position="507"/>
    </location>
</feature>
<feature type="region of interest" description="Disordered" evidence="1">
    <location>
        <begin position="163"/>
        <end position="193"/>
    </location>
</feature>
<accession>D7G900</accession>
<evidence type="ECO:0000256" key="1">
    <source>
        <dbReference type="SAM" id="MobiDB-lite"/>
    </source>
</evidence>
<keyword evidence="3" id="KW-1185">Reference proteome</keyword>
<evidence type="ECO:0000313" key="2">
    <source>
        <dbReference type="EMBL" id="CBJ28161.1"/>
    </source>
</evidence>
<organism evidence="2 3">
    <name type="scientific">Ectocarpus siliculosus</name>
    <name type="common">Brown alga</name>
    <name type="synonym">Conferva siliculosa</name>
    <dbReference type="NCBI Taxonomy" id="2880"/>
    <lineage>
        <taxon>Eukaryota</taxon>
        <taxon>Sar</taxon>
        <taxon>Stramenopiles</taxon>
        <taxon>Ochrophyta</taxon>
        <taxon>PX clade</taxon>
        <taxon>Phaeophyceae</taxon>
        <taxon>Ectocarpales</taxon>
        <taxon>Ectocarpaceae</taxon>
        <taxon>Ectocarpus</taxon>
    </lineage>
</organism>
<evidence type="ECO:0000313" key="3">
    <source>
        <dbReference type="Proteomes" id="UP000002630"/>
    </source>
</evidence>
<sequence length="590" mass="62425">MESLVASLVRQRKVLTPSARPNFCMLMIDGNVFLSTTLRELCSRFHSSNLIPVECPIVVAESDSGVYGAGVSGEGDYSTYEGRDIELDPPPPTTCVLTVAYIPPEGGIDGGLPQPRVKTFIASHSFQNTRNDGPSVDGVAPVFTECAPAVTFGTKLAAVNGENKPGGTSSSASCTNLTEPAGSSGPPQPVRRSIRATTVTKSKVASQRVYPKLTPPSSSVPLEDADTVFLVDDHHPLLMARTADWLQKLLGEDTVVLGGSTTCALCIGSQVFPDPDEKVGNHSRPSIQARVVVGVALRGVHALAISAKGYEGVGPVFKIDTTADPQGGPQAEKGKLLRDVTVVSSEGVAVRKSTALSIFQHEVCQASGESYPEKISLGVSASPAELLRCRSGSGRCEDLDDEIEEEATGAPPVAVNWTFGEAVALDDDVTPGQHARFLRSTNRLVLEDAEAAYHACGRRVEREGGVVLSSISFTCCVRLDHVELSGRRVQQEREQRQQQQPDGGDGDAVVTRVMALHQQEMVRFIKTLNAPAAGVFCDAEFGPVAAMSAGIHPKTAKSRFQGYTSCAAVLCWNPGSVGTKSRASSVSQGL</sequence>
<dbReference type="EMBL" id="FN649181">
    <property type="protein sequence ID" value="CBJ28161.1"/>
    <property type="molecule type" value="Genomic_DNA"/>
</dbReference>
<proteinExistence type="predicted"/>